<dbReference type="PROSITE" id="PS00488">
    <property type="entry name" value="PAL_HISTIDASE"/>
    <property type="match status" value="1"/>
</dbReference>
<dbReference type="GO" id="GO:0016841">
    <property type="term" value="F:ammonia-lyase activity"/>
    <property type="evidence" value="ECO:0007669"/>
    <property type="project" value="InterPro"/>
</dbReference>
<accession>A0A1G2KZR7</accession>
<dbReference type="Gene3D" id="1.10.275.10">
    <property type="entry name" value="Fumarase/aspartase (N-terminal domain)"/>
    <property type="match status" value="1"/>
</dbReference>
<sequence length="504" mass="54717">MKRGKTYSVPLWRVSVADFIGAIRRGTRLSVEQESLRRIRSGFDSVKSSLLENKIIYGVNTGIGDLCDKIIPPASLRELQKNIIVSHACGFEPFVDERVSRGVLFLKINSLAKGFSGVSPELVKKLISIFNNGISGLLPARGSLGASGDLIPLAHLGLLLLGKGRAYRGGSVQSSSALLKRAGISPYEFGPKEALALINGTEVLTSSAAHSVNRAENLFETSITATAALYEIFGASRASLDSKLHAQKPHPGQERVATMLRSLLRESVLCEQAQKKIQDAYVFRCAPQIDGAIWDEIKKAREAVEIELNSVTDNPLFFGTGAVSGGNFHAQRLAFAMDSLAISLAAFGKISERRIERLLNPSLSGLPAFLSPDCGIHSGFMITQYLAASLVAENSVLATPASIQSIPVSANQEDFVSMGMTAAWKLERIVANCEQILAVEILALAQAMDLMRRNSNIPLARFCPSSRSFFLRVRNLSRFLARDRVLGDDIRNIAHCIQNGYFIA</sequence>
<dbReference type="InterPro" id="IPR008948">
    <property type="entry name" value="L-Aspartase-like"/>
</dbReference>
<dbReference type="Gene3D" id="1.20.200.10">
    <property type="entry name" value="Fumarase/aspartase (Central domain)"/>
    <property type="match status" value="1"/>
</dbReference>
<gene>
    <name evidence="1" type="ORF">A2934_03765</name>
</gene>
<dbReference type="NCBIfam" id="NF006871">
    <property type="entry name" value="PRK09367.1"/>
    <property type="match status" value="1"/>
</dbReference>
<dbReference type="InterPro" id="IPR024083">
    <property type="entry name" value="Fumarase/histidase_N"/>
</dbReference>
<evidence type="ECO:0000313" key="2">
    <source>
        <dbReference type="Proteomes" id="UP000177982"/>
    </source>
</evidence>
<dbReference type="SUPFAM" id="SSF48557">
    <property type="entry name" value="L-aspartase-like"/>
    <property type="match status" value="1"/>
</dbReference>
<dbReference type="InterPro" id="IPR022313">
    <property type="entry name" value="Phe/His_NH3-lyase_AS"/>
</dbReference>
<evidence type="ECO:0008006" key="3">
    <source>
        <dbReference type="Google" id="ProtNLM"/>
    </source>
</evidence>
<dbReference type="Pfam" id="PF00221">
    <property type="entry name" value="Lyase_aromatic"/>
    <property type="match status" value="1"/>
</dbReference>
<name>A0A1G2KZR7_9BACT</name>
<reference evidence="1 2" key="1">
    <citation type="journal article" date="2016" name="Nat. Commun.">
        <title>Thousands of microbial genomes shed light on interconnected biogeochemical processes in an aquifer system.</title>
        <authorList>
            <person name="Anantharaman K."/>
            <person name="Brown C.T."/>
            <person name="Hug L.A."/>
            <person name="Sharon I."/>
            <person name="Castelle C.J."/>
            <person name="Probst A.J."/>
            <person name="Thomas B.C."/>
            <person name="Singh A."/>
            <person name="Wilkins M.J."/>
            <person name="Karaoz U."/>
            <person name="Brodie E.L."/>
            <person name="Williams K.H."/>
            <person name="Hubbard S.S."/>
            <person name="Banfield J.F."/>
        </authorList>
    </citation>
    <scope>NUCLEOTIDE SEQUENCE [LARGE SCALE GENOMIC DNA]</scope>
</reference>
<dbReference type="EMBL" id="MHQO01000069">
    <property type="protein sequence ID" value="OHA04770.1"/>
    <property type="molecule type" value="Genomic_DNA"/>
</dbReference>
<dbReference type="Proteomes" id="UP000177982">
    <property type="component" value="Unassembled WGS sequence"/>
</dbReference>
<dbReference type="CDD" id="cd00332">
    <property type="entry name" value="PAL-HAL"/>
    <property type="match status" value="1"/>
</dbReference>
<protein>
    <recommendedName>
        <fullName evidence="3">Histidine ammonia-lyase</fullName>
    </recommendedName>
</protein>
<evidence type="ECO:0000313" key="1">
    <source>
        <dbReference type="EMBL" id="OHA04770.1"/>
    </source>
</evidence>
<proteinExistence type="predicted"/>
<organism evidence="1 2">
    <name type="scientific">Candidatus Sungbacteria bacterium RIFCSPLOWO2_01_FULL_47_10</name>
    <dbReference type="NCBI Taxonomy" id="1802276"/>
    <lineage>
        <taxon>Bacteria</taxon>
        <taxon>Candidatus Sungiibacteriota</taxon>
    </lineage>
</organism>
<dbReference type="PANTHER" id="PTHR10362">
    <property type="entry name" value="HISTIDINE AMMONIA-LYASE"/>
    <property type="match status" value="1"/>
</dbReference>
<dbReference type="InterPro" id="IPR001106">
    <property type="entry name" value="Aromatic_Lyase"/>
</dbReference>
<comment type="caution">
    <text evidence="1">The sequence shown here is derived from an EMBL/GenBank/DDBJ whole genome shotgun (WGS) entry which is preliminary data.</text>
</comment>
<dbReference type="AlphaFoldDB" id="A0A1G2KZR7"/>